<evidence type="ECO:0000313" key="3">
    <source>
        <dbReference type="Proteomes" id="UP000398389"/>
    </source>
</evidence>
<feature type="compositionally biased region" description="Acidic residues" evidence="1">
    <location>
        <begin position="28"/>
        <end position="42"/>
    </location>
</feature>
<protein>
    <submittedName>
        <fullName evidence="2">Uncharacterized protein</fullName>
    </submittedName>
</protein>
<accession>A0A5E8BQM9</accession>
<dbReference type="NCBIfam" id="TIGR01571">
    <property type="entry name" value="A_thal_Cys_rich"/>
    <property type="match status" value="1"/>
</dbReference>
<dbReference type="EMBL" id="CABVLU010000003">
    <property type="protein sequence ID" value="VVT53633.1"/>
    <property type="molecule type" value="Genomic_DNA"/>
</dbReference>
<dbReference type="InterPro" id="IPR006461">
    <property type="entry name" value="PLAC_motif_containing"/>
</dbReference>
<evidence type="ECO:0000256" key="1">
    <source>
        <dbReference type="SAM" id="MobiDB-lite"/>
    </source>
</evidence>
<dbReference type="Pfam" id="PF04749">
    <property type="entry name" value="PLAC8"/>
    <property type="match status" value="1"/>
</dbReference>
<reference evidence="2 3" key="1">
    <citation type="submission" date="2019-09" db="EMBL/GenBank/DDBJ databases">
        <authorList>
            <person name="Brejova B."/>
        </authorList>
    </citation>
    <scope>NUCLEOTIDE SEQUENCE [LARGE SCALE GENOMIC DNA]</scope>
</reference>
<dbReference type="RefSeq" id="XP_031854279.1">
    <property type="nucleotide sequence ID" value="XM_031998388.1"/>
</dbReference>
<proteinExistence type="predicted"/>
<sequence>MTDSKSGYKLLTPPEYAEAVKEPVPPYEETDLEAYEEEEEEEPQHPFQTGLFDCFGSPLMCLNTFFCTPCVFGSTSRLLNEDPTDAQADRRYTNWFHIDTPFYGLLSQISGQFILGATRRTALREQLNIEGSVLKDWAAHFFVGTCAVAQESMEVSRYRAQAQAREREQQELTPEDFHEGQAVLAQEMEKC</sequence>
<dbReference type="PANTHER" id="PTHR15907">
    <property type="entry name" value="DUF614 FAMILY PROTEIN-RELATED"/>
    <property type="match status" value="1"/>
</dbReference>
<name>A0A5E8BQM9_9ASCO</name>
<dbReference type="AlphaFoldDB" id="A0A5E8BQM9"/>
<organism evidence="2 3">
    <name type="scientific">Magnusiomyces paraingens</name>
    <dbReference type="NCBI Taxonomy" id="2606893"/>
    <lineage>
        <taxon>Eukaryota</taxon>
        <taxon>Fungi</taxon>
        <taxon>Dikarya</taxon>
        <taxon>Ascomycota</taxon>
        <taxon>Saccharomycotina</taxon>
        <taxon>Dipodascomycetes</taxon>
        <taxon>Dipodascales</taxon>
        <taxon>Dipodascaceae</taxon>
        <taxon>Magnusiomyces</taxon>
    </lineage>
</organism>
<dbReference type="Proteomes" id="UP000398389">
    <property type="component" value="Unassembled WGS sequence"/>
</dbReference>
<gene>
    <name evidence="2" type="ORF">SAPINGB_P003672</name>
</gene>
<dbReference type="OrthoDB" id="1045822at2759"/>
<feature type="region of interest" description="Disordered" evidence="1">
    <location>
        <begin position="1"/>
        <end position="43"/>
    </location>
</feature>
<keyword evidence="3" id="KW-1185">Reference proteome</keyword>
<dbReference type="GeneID" id="43582488"/>
<evidence type="ECO:0000313" key="2">
    <source>
        <dbReference type="EMBL" id="VVT53633.1"/>
    </source>
</evidence>